<dbReference type="Gene3D" id="3.30.160.60">
    <property type="entry name" value="Classic Zinc Finger"/>
    <property type="match status" value="1"/>
</dbReference>
<dbReference type="Gene3D" id="1.10.1670.10">
    <property type="entry name" value="Helix-hairpin-Helix base-excision DNA repair enzymes (C-terminal)"/>
    <property type="match status" value="1"/>
</dbReference>
<dbReference type="Pfam" id="PF00730">
    <property type="entry name" value="HhH-GPD"/>
    <property type="match status" value="1"/>
</dbReference>
<dbReference type="KEGG" id="egu:105039152"/>
<evidence type="ECO:0000256" key="2">
    <source>
        <dbReference type="SAM" id="MobiDB-lite"/>
    </source>
</evidence>
<organism evidence="4 5">
    <name type="scientific">Elaeis guineensis var. tenera</name>
    <name type="common">Oil palm</name>
    <dbReference type="NCBI Taxonomy" id="51953"/>
    <lineage>
        <taxon>Eukaryota</taxon>
        <taxon>Viridiplantae</taxon>
        <taxon>Streptophyta</taxon>
        <taxon>Embryophyta</taxon>
        <taxon>Tracheophyta</taxon>
        <taxon>Spermatophyta</taxon>
        <taxon>Magnoliopsida</taxon>
        <taxon>Liliopsida</taxon>
        <taxon>Arecaceae</taxon>
        <taxon>Arecoideae</taxon>
        <taxon>Cocoseae</taxon>
        <taxon>Elaeidinae</taxon>
        <taxon>Elaeis</taxon>
    </lineage>
</organism>
<protein>
    <submittedName>
        <fullName evidence="5">DNA glycosylase At3g47830 isoform X1</fullName>
    </submittedName>
</protein>
<reference evidence="5" key="1">
    <citation type="submission" date="2025-08" db="UniProtKB">
        <authorList>
            <consortium name="RefSeq"/>
        </authorList>
    </citation>
    <scope>IDENTIFICATION</scope>
</reference>
<dbReference type="GeneID" id="105039152"/>
<dbReference type="SUPFAM" id="SSF57667">
    <property type="entry name" value="beta-beta-alpha zinc fingers"/>
    <property type="match status" value="1"/>
</dbReference>
<dbReference type="InterPro" id="IPR003265">
    <property type="entry name" value="HhH-GPD_domain"/>
</dbReference>
<dbReference type="PROSITE" id="PS00028">
    <property type="entry name" value="ZINC_FINGER_C2H2_1"/>
    <property type="match status" value="1"/>
</dbReference>
<feature type="compositionally biased region" description="Low complexity" evidence="2">
    <location>
        <begin position="9"/>
        <end position="25"/>
    </location>
</feature>
<dbReference type="InterPro" id="IPR036236">
    <property type="entry name" value="Znf_C2H2_sf"/>
</dbReference>
<dbReference type="OrthoDB" id="5607at2759"/>
<dbReference type="GO" id="GO:0006284">
    <property type="term" value="P:base-excision repair"/>
    <property type="evidence" value="ECO:0007669"/>
    <property type="project" value="InterPro"/>
</dbReference>
<dbReference type="GO" id="GO:0016787">
    <property type="term" value="F:hydrolase activity"/>
    <property type="evidence" value="ECO:0007669"/>
    <property type="project" value="UniProtKB-ARBA"/>
</dbReference>
<dbReference type="GO" id="GO:0140097">
    <property type="term" value="F:catalytic activity, acting on DNA"/>
    <property type="evidence" value="ECO:0007669"/>
    <property type="project" value="UniProtKB-ARBA"/>
</dbReference>
<feature type="region of interest" description="Disordered" evidence="2">
    <location>
        <begin position="299"/>
        <end position="320"/>
    </location>
</feature>
<keyword evidence="4" id="KW-1185">Reference proteome</keyword>
<dbReference type="RefSeq" id="XP_010913478.2">
    <property type="nucleotide sequence ID" value="XM_010915176.3"/>
</dbReference>
<keyword evidence="1" id="KW-0862">Zinc</keyword>
<dbReference type="InterPro" id="IPR023170">
    <property type="entry name" value="HhH_base_excis_C"/>
</dbReference>
<dbReference type="InParanoid" id="A0A6I9QSJ3"/>
<dbReference type="SMART" id="SM00478">
    <property type="entry name" value="ENDO3c"/>
    <property type="match status" value="1"/>
</dbReference>
<gene>
    <name evidence="5" type="primary">LOC105039152</name>
</gene>
<sequence length="487" mass="54120">MPRNRQRKPSLAPIPSSPKSLKLSPDPYPDLAIPTPEQCLAVRDALLDHHGFPEEFARYRRSSDGRLAGGPETPSDGSETGRGVFGETILDGLVSTLLSQNTTDSNSRRAFGSLKSAFPTWDQVLAAESKLIENAIRCGGLAATKAARIKSILKAVLEKRGEICLEYLRGMSVNEVKAELSQFKGIGPKTVACVLMFHLQHDDFPVDTHVYRITKAIGWVPEKADREKAYLHLNRKIPNELKFDLNCLLVTHASRMEKDAAEPGIDPKDAPLISNNREEKPFRLFGFVLDPCKRGDVEEKSSMPVLHQGEKPDTEGSSGGGLEARRYGCQFCFKEFANSQALGGHQNAHKRERMKRRRLELQARKARINCYLQPLIKSHSSEYNYSNPWIYDPSNCMPEFMLFEESHGSFKPVDQSVSSGGFFAAKPPSLTTQLPVQQSTCTFGGIMQPSNSKENRPVIVKTLPSPIPKQNCKFLDLKLGLDVPSDV</sequence>
<dbReference type="InterPro" id="IPR011257">
    <property type="entry name" value="DNA_glycosylase"/>
</dbReference>
<evidence type="ECO:0000313" key="4">
    <source>
        <dbReference type="Proteomes" id="UP000504607"/>
    </source>
</evidence>
<dbReference type="PROSITE" id="PS50157">
    <property type="entry name" value="ZINC_FINGER_C2H2_2"/>
    <property type="match status" value="1"/>
</dbReference>
<dbReference type="PANTHER" id="PTHR47203:SF1">
    <property type="entry name" value="HYPOTHETICAL BASE EXCISION DNA REPAIR PROTEIN (EUROFUNG)"/>
    <property type="match status" value="1"/>
</dbReference>
<keyword evidence="1" id="KW-0863">Zinc-finger</keyword>
<feature type="domain" description="C2H2-type" evidence="3">
    <location>
        <begin position="327"/>
        <end position="354"/>
    </location>
</feature>
<dbReference type="AlphaFoldDB" id="A0A6I9QSJ3"/>
<evidence type="ECO:0000256" key="1">
    <source>
        <dbReference type="PROSITE-ProRule" id="PRU00042"/>
    </source>
</evidence>
<name>A0A6I9QSJ3_ELAGV</name>
<evidence type="ECO:0000313" key="5">
    <source>
        <dbReference type="RefSeq" id="XP_010913478.2"/>
    </source>
</evidence>
<dbReference type="SUPFAM" id="SSF48150">
    <property type="entry name" value="DNA-glycosylase"/>
    <property type="match status" value="1"/>
</dbReference>
<dbReference type="CDD" id="cd00056">
    <property type="entry name" value="ENDO3c"/>
    <property type="match status" value="1"/>
</dbReference>
<keyword evidence="1" id="KW-0479">Metal-binding</keyword>
<dbReference type="InterPro" id="IPR013087">
    <property type="entry name" value="Znf_C2H2_type"/>
</dbReference>
<dbReference type="PANTHER" id="PTHR47203">
    <property type="match status" value="1"/>
</dbReference>
<dbReference type="Gene3D" id="1.10.340.30">
    <property type="entry name" value="Hypothetical protein, domain 2"/>
    <property type="match status" value="1"/>
</dbReference>
<dbReference type="GO" id="GO:0008270">
    <property type="term" value="F:zinc ion binding"/>
    <property type="evidence" value="ECO:0007669"/>
    <property type="project" value="UniProtKB-KW"/>
</dbReference>
<evidence type="ECO:0000259" key="3">
    <source>
        <dbReference type="PROSITE" id="PS50157"/>
    </source>
</evidence>
<feature type="region of interest" description="Disordered" evidence="2">
    <location>
        <begin position="62"/>
        <end position="82"/>
    </location>
</feature>
<proteinExistence type="predicted"/>
<dbReference type="Proteomes" id="UP000504607">
    <property type="component" value="Chromosome 2"/>
</dbReference>
<feature type="region of interest" description="Disordered" evidence="2">
    <location>
        <begin position="1"/>
        <end position="35"/>
    </location>
</feature>
<accession>A0A6I9QSJ3</accession>